<dbReference type="SMART" id="SM00245">
    <property type="entry name" value="TSPc"/>
    <property type="match status" value="1"/>
</dbReference>
<comment type="function">
    <text evidence="7">Degrades oligopeptides.</text>
</comment>
<evidence type="ECO:0000256" key="10">
    <source>
        <dbReference type="SAM" id="SignalP"/>
    </source>
</evidence>
<evidence type="ECO:0000259" key="11">
    <source>
        <dbReference type="SMART" id="SM00245"/>
    </source>
</evidence>
<dbReference type="InterPro" id="IPR012393">
    <property type="entry name" value="Tricorn_protease"/>
</dbReference>
<dbReference type="Gene3D" id="2.130.10.10">
    <property type="entry name" value="YVTN repeat-like/Quinoprotein amine dehydrogenase"/>
    <property type="match status" value="1"/>
</dbReference>
<feature type="signal peptide" evidence="10">
    <location>
        <begin position="1"/>
        <end position="23"/>
    </location>
</feature>
<feature type="active site" description="Charge relay system" evidence="8">
    <location>
        <position position="755"/>
    </location>
</feature>
<keyword evidence="13" id="KW-1185">Reference proteome</keyword>
<dbReference type="Gene3D" id="3.30.750.44">
    <property type="match status" value="1"/>
</dbReference>
<dbReference type="InterPro" id="IPR028204">
    <property type="entry name" value="Tricorn_C1"/>
</dbReference>
<dbReference type="SUPFAM" id="SSF52096">
    <property type="entry name" value="ClpP/crotonase"/>
    <property type="match status" value="1"/>
</dbReference>
<proteinExistence type="inferred from homology"/>
<dbReference type="PIRSF" id="PIRSF036421">
    <property type="entry name" value="Tricorn_protease"/>
    <property type="match status" value="1"/>
</dbReference>
<dbReference type="KEGG" id="smai:EXU30_04265"/>
<dbReference type="InterPro" id="IPR029414">
    <property type="entry name" value="Tricorn_PDZ"/>
</dbReference>
<evidence type="ECO:0000256" key="1">
    <source>
        <dbReference type="ARBA" id="ARBA00004496"/>
    </source>
</evidence>
<feature type="active site" description="Nucleophile" evidence="8">
    <location>
        <position position="977"/>
    </location>
</feature>
<dbReference type="Pfam" id="PF14684">
    <property type="entry name" value="Tricorn_C1"/>
    <property type="match status" value="1"/>
</dbReference>
<dbReference type="AlphaFoldDB" id="A0A411PEN6"/>
<evidence type="ECO:0000256" key="9">
    <source>
        <dbReference type="PIRSR" id="PIRSR036421-3"/>
    </source>
</evidence>
<evidence type="ECO:0000256" key="8">
    <source>
        <dbReference type="PIRSR" id="PIRSR036421-1"/>
    </source>
</evidence>
<evidence type="ECO:0000256" key="4">
    <source>
        <dbReference type="ARBA" id="ARBA00022670"/>
    </source>
</evidence>
<evidence type="ECO:0000256" key="3">
    <source>
        <dbReference type="ARBA" id="ARBA00022490"/>
    </source>
</evidence>
<keyword evidence="4 7" id="KW-0645">Protease</keyword>
<comment type="subcellular location">
    <subcellularLocation>
        <location evidence="1 7">Cytoplasm</location>
    </subcellularLocation>
</comment>
<dbReference type="InterPro" id="IPR005151">
    <property type="entry name" value="Tail-specific_protease"/>
</dbReference>
<accession>A0A411PEN6</accession>
<dbReference type="PANTHER" id="PTHR43253">
    <property type="entry name" value="TRICORN PROTEASE HOMOLOG 2-RELATED"/>
    <property type="match status" value="1"/>
</dbReference>
<gene>
    <name evidence="12" type="ORF">EXU30_04265</name>
</gene>
<dbReference type="InterPro" id="IPR015943">
    <property type="entry name" value="WD40/YVTN_repeat-like_dom_sf"/>
</dbReference>
<evidence type="ECO:0000313" key="12">
    <source>
        <dbReference type="EMBL" id="QBF82001.1"/>
    </source>
</evidence>
<keyword evidence="10" id="KW-0732">Signal</keyword>
<protein>
    <recommendedName>
        <fullName evidence="7">Tricorn protease homolog</fullName>
        <ecNumber evidence="7">3.4.21.-</ecNumber>
    </recommendedName>
</protein>
<dbReference type="Gene3D" id="2.30.42.10">
    <property type="match status" value="1"/>
</dbReference>
<comment type="similarity">
    <text evidence="2 7">Belongs to the peptidase S41B family.</text>
</comment>
<sequence>MKLRQSVLSCLLALGTLSSAAVAVEAVAAENSQKGYYRAPALHDTTVVFTAEGDLWKASINAQSATRLTTQVTEEIDASISHDGQWVAYTADYDGVKEAYVMPIAGGVAKRVTFENSRVTVQGWTADGKLLYATDHAFTPANSWALKIVDPSDLTVTDIPLADAVEGSLDDKGEYIYFTQFGLQLSTDNAKVYRGGAKGDIWRFKLGSKQEAEKLTGEHIGTVRQPMYWNERVYFISDASGNDNIWSMSQRGGDFKQHTQFADWQVRDAQLNNGRVVFQQGADIKLFDLASQQLINLDIGLTSDFSDRRAKWVNNPMDYATSINFAGEGDKVAITARSHIAITSNESGRLVQVSAPQDSRLRNGVLSKNGDYVYAISDASGEQEIWRFAADGSSDAKQLTKDGNTLRTGLHLSPNGKLIAHEDYQGNVWLLDLSDNKNKKIITNGEGLGEYQDIVWSHDNRYLALTKSEVGKQRSQVVLYSISDNKEVPLTTDKYESFSPSFSQDGQWLYFLSNREFNANPTSPWGDRNMGPMFDKRTQVFAIALDPKAKFPFAKATELTKANAEKKDDKDDKQAKVKVDWNDINTRLWQVPVDAGNYSSLSAAKGKLYLLEHQAESANLLVVKFSNRGVKAETFSEDVADYQLSNDADKLMLTRASNPSDILIVDAGDKLPGDTADAKVNVSDWQLSISPKLEWRQMFEDAWLMHRDSFYDANMRGLDWAKTKQKYQPLLDRLTDRNELNDIFEQMMGELDSLHSQVRGGDIAKDPNRPQAAALGAKFANVKGGVKVEHIYQTDPEQPSHAAPLARVGVDVQNGDVITAMNGLSVANIAELTKMLSNQVGKQVLLTLKRGRSEHQTVVEPYSSRDDLYMRYHDWVFQNAEKVTEESKGEFGYLHLYSMVSNDIESFAREFYTHYDKPGLIIDVRRNRGGNIDSWIIEKLLRRSWMFWQPTRGSSWGNMQQTFRGHLVVLTDQMTYSDGETFSAGIKSLGLAPLIGKQTAGAGVWLSGRNAVTDNGMARVAEYPQYSLDGTWVVEGHGVEPDIEVDNLPYATYQGGDAQLDAAIQYLKDEVQKQPILPFEAKPMPVNGPAADVKLIKQ</sequence>
<evidence type="ECO:0000256" key="2">
    <source>
        <dbReference type="ARBA" id="ARBA00008524"/>
    </source>
</evidence>
<dbReference type="Pfam" id="PF26549">
    <property type="entry name" value="Tricorn_N"/>
    <property type="match status" value="1"/>
</dbReference>
<dbReference type="Pfam" id="PF14685">
    <property type="entry name" value="PDZ_Tricorn"/>
    <property type="match status" value="1"/>
</dbReference>
<dbReference type="Gene3D" id="3.90.226.10">
    <property type="entry name" value="2-enoyl-CoA Hydratase, Chain A, domain 1"/>
    <property type="match status" value="1"/>
</dbReference>
<dbReference type="EMBL" id="CP036200">
    <property type="protein sequence ID" value="QBF82001.1"/>
    <property type="molecule type" value="Genomic_DNA"/>
</dbReference>
<dbReference type="OrthoDB" id="9758793at2"/>
<keyword evidence="5 7" id="KW-0378">Hydrolase</keyword>
<dbReference type="CDD" id="cd07562">
    <property type="entry name" value="Peptidase_S41_TRI"/>
    <property type="match status" value="1"/>
</dbReference>
<feature type="active site" description="Charge relay system" evidence="8">
    <location>
        <position position="1035"/>
    </location>
</feature>
<reference evidence="12 13" key="1">
    <citation type="submission" date="2019-02" db="EMBL/GenBank/DDBJ databases">
        <title>Shewanella sp. D4-2 isolated from Dokdo Island.</title>
        <authorList>
            <person name="Baek K."/>
        </authorList>
    </citation>
    <scope>NUCLEOTIDE SEQUENCE [LARGE SCALE GENOMIC DNA]</scope>
    <source>
        <strain evidence="12 13">D4-2</strain>
    </source>
</reference>
<organism evidence="12 13">
    <name type="scientific">Shewanella maritima</name>
    <dbReference type="NCBI Taxonomy" id="2520507"/>
    <lineage>
        <taxon>Bacteria</taxon>
        <taxon>Pseudomonadati</taxon>
        <taxon>Pseudomonadota</taxon>
        <taxon>Gammaproteobacteria</taxon>
        <taxon>Alteromonadales</taxon>
        <taxon>Shewanellaceae</taxon>
        <taxon>Shewanella</taxon>
    </lineage>
</organism>
<dbReference type="InterPro" id="IPR036034">
    <property type="entry name" value="PDZ_sf"/>
</dbReference>
<feature type="chain" id="PRO_5019540529" description="Tricorn protease homolog" evidence="10">
    <location>
        <begin position="24"/>
        <end position="1098"/>
    </location>
</feature>
<dbReference type="Gene3D" id="2.120.10.60">
    <property type="entry name" value="Tricorn protease N-terminal domain"/>
    <property type="match status" value="1"/>
</dbReference>
<dbReference type="GO" id="GO:0006508">
    <property type="term" value="P:proteolysis"/>
    <property type="evidence" value="ECO:0007669"/>
    <property type="project" value="UniProtKB-UniRule"/>
</dbReference>
<dbReference type="SUPFAM" id="SSF69304">
    <property type="entry name" value="Tricorn protease N-terminal domain"/>
    <property type="match status" value="2"/>
</dbReference>
<name>A0A411PEN6_9GAMM</name>
<evidence type="ECO:0000313" key="13">
    <source>
        <dbReference type="Proteomes" id="UP000291106"/>
    </source>
</evidence>
<evidence type="ECO:0000256" key="5">
    <source>
        <dbReference type="ARBA" id="ARBA00022801"/>
    </source>
</evidence>
<keyword evidence="3 7" id="KW-0963">Cytoplasm</keyword>
<dbReference type="SUPFAM" id="SSF50156">
    <property type="entry name" value="PDZ domain-like"/>
    <property type="match status" value="1"/>
</dbReference>
<dbReference type="GO" id="GO:0008236">
    <property type="term" value="F:serine-type peptidase activity"/>
    <property type="evidence" value="ECO:0007669"/>
    <property type="project" value="UniProtKB-UniRule"/>
</dbReference>
<feature type="domain" description="Tail specific protease" evidence="11">
    <location>
        <begin position="841"/>
        <end position="1046"/>
    </location>
</feature>
<dbReference type="EC" id="3.4.21.-" evidence="7"/>
<dbReference type="PANTHER" id="PTHR43253:SF1">
    <property type="entry name" value="TRICORN PROTEASE HOMOLOG 2-RELATED"/>
    <property type="match status" value="1"/>
</dbReference>
<dbReference type="Pfam" id="PF26550">
    <property type="entry name" value="Tricorn_2nd"/>
    <property type="match status" value="1"/>
</dbReference>
<feature type="site" description="Transition state stabilizer; via amide nitrogen" evidence="9">
    <location>
        <position position="978"/>
    </location>
</feature>
<dbReference type="RefSeq" id="WP_130597975.1">
    <property type="nucleotide sequence ID" value="NZ_CP036200.1"/>
</dbReference>
<evidence type="ECO:0000256" key="6">
    <source>
        <dbReference type="ARBA" id="ARBA00022825"/>
    </source>
</evidence>
<dbReference type="InterPro" id="IPR029045">
    <property type="entry name" value="ClpP/crotonase-like_dom_sf"/>
</dbReference>
<evidence type="ECO:0000256" key="7">
    <source>
        <dbReference type="PIRNR" id="PIRNR036421"/>
    </source>
</evidence>
<keyword evidence="6 7" id="KW-0720">Serine protease</keyword>
<dbReference type="Proteomes" id="UP000291106">
    <property type="component" value="Chromosome"/>
</dbReference>
<dbReference type="GO" id="GO:0005737">
    <property type="term" value="C:cytoplasm"/>
    <property type="evidence" value="ECO:0007669"/>
    <property type="project" value="UniProtKB-SubCell"/>
</dbReference>
<dbReference type="Pfam" id="PF03572">
    <property type="entry name" value="Peptidase_S41"/>
    <property type="match status" value="1"/>
</dbReference>